<dbReference type="InParanoid" id="A0A2H3CHS1"/>
<evidence type="ECO:0000256" key="1">
    <source>
        <dbReference type="SAM" id="Phobius"/>
    </source>
</evidence>
<sequence>MHILARAPANTKFKNGEAADELESDLTGSGELLSTLSHLFDLILSVQKKPPTVIAQPLSHDRLHIQRAPEYFFRVPRRAPSAPTSGQTLSLVYRFFLGYALRKNLIYSALGLFLTMGPVYICQTP</sequence>
<evidence type="ECO:0000313" key="3">
    <source>
        <dbReference type="Proteomes" id="UP000217790"/>
    </source>
</evidence>
<keyword evidence="1" id="KW-1133">Transmembrane helix</keyword>
<dbReference type="EMBL" id="KZ293738">
    <property type="protein sequence ID" value="PBK80904.1"/>
    <property type="molecule type" value="Genomic_DNA"/>
</dbReference>
<protein>
    <submittedName>
        <fullName evidence="2">Uncharacterized protein</fullName>
    </submittedName>
</protein>
<proteinExistence type="predicted"/>
<gene>
    <name evidence="2" type="ORF">ARMGADRAFT_818708</name>
</gene>
<dbReference type="AlphaFoldDB" id="A0A2H3CHS1"/>
<reference evidence="3" key="1">
    <citation type="journal article" date="2017" name="Nat. Ecol. Evol.">
        <title>Genome expansion and lineage-specific genetic innovations in the forest pathogenic fungi Armillaria.</title>
        <authorList>
            <person name="Sipos G."/>
            <person name="Prasanna A.N."/>
            <person name="Walter M.C."/>
            <person name="O'Connor E."/>
            <person name="Balint B."/>
            <person name="Krizsan K."/>
            <person name="Kiss B."/>
            <person name="Hess J."/>
            <person name="Varga T."/>
            <person name="Slot J."/>
            <person name="Riley R."/>
            <person name="Boka B."/>
            <person name="Rigling D."/>
            <person name="Barry K."/>
            <person name="Lee J."/>
            <person name="Mihaltcheva S."/>
            <person name="LaButti K."/>
            <person name="Lipzen A."/>
            <person name="Waldron R."/>
            <person name="Moloney N.M."/>
            <person name="Sperisen C."/>
            <person name="Kredics L."/>
            <person name="Vagvoelgyi C."/>
            <person name="Patrignani A."/>
            <person name="Fitzpatrick D."/>
            <person name="Nagy I."/>
            <person name="Doyle S."/>
            <person name="Anderson J.B."/>
            <person name="Grigoriev I.V."/>
            <person name="Gueldener U."/>
            <person name="Muensterkoetter M."/>
            <person name="Nagy L.G."/>
        </authorList>
    </citation>
    <scope>NUCLEOTIDE SEQUENCE [LARGE SCALE GENOMIC DNA]</scope>
    <source>
        <strain evidence="3">Ar21-2</strain>
    </source>
</reference>
<keyword evidence="1" id="KW-0472">Membrane</keyword>
<dbReference type="Proteomes" id="UP000217790">
    <property type="component" value="Unassembled WGS sequence"/>
</dbReference>
<name>A0A2H3CHS1_ARMGA</name>
<dbReference type="STRING" id="47427.A0A2H3CHS1"/>
<organism evidence="2 3">
    <name type="scientific">Armillaria gallica</name>
    <name type="common">Bulbous honey fungus</name>
    <name type="synonym">Armillaria bulbosa</name>
    <dbReference type="NCBI Taxonomy" id="47427"/>
    <lineage>
        <taxon>Eukaryota</taxon>
        <taxon>Fungi</taxon>
        <taxon>Dikarya</taxon>
        <taxon>Basidiomycota</taxon>
        <taxon>Agaricomycotina</taxon>
        <taxon>Agaricomycetes</taxon>
        <taxon>Agaricomycetidae</taxon>
        <taxon>Agaricales</taxon>
        <taxon>Marasmiineae</taxon>
        <taxon>Physalacriaceae</taxon>
        <taxon>Armillaria</taxon>
    </lineage>
</organism>
<keyword evidence="3" id="KW-1185">Reference proteome</keyword>
<evidence type="ECO:0000313" key="2">
    <source>
        <dbReference type="EMBL" id="PBK80904.1"/>
    </source>
</evidence>
<accession>A0A2H3CHS1</accession>
<keyword evidence="1" id="KW-0812">Transmembrane</keyword>
<feature type="transmembrane region" description="Helical" evidence="1">
    <location>
        <begin position="104"/>
        <end position="121"/>
    </location>
</feature>